<dbReference type="InterPro" id="IPR021144">
    <property type="entry name" value="UPF0597"/>
</dbReference>
<name>A0AAJ3HU82_PROHU</name>
<keyword evidence="4" id="KW-1185">Reference proteome</keyword>
<dbReference type="PANTHER" id="PTHR30501:SF2">
    <property type="entry name" value="UPF0597 PROTEIN YHAM"/>
    <property type="match status" value="1"/>
</dbReference>
<dbReference type="RefSeq" id="WP_064719081.1">
    <property type="nucleotide sequence ID" value="NZ_LXEV01000016.1"/>
</dbReference>
<dbReference type="AlphaFoldDB" id="A0AAJ3HU82"/>
<dbReference type="InterPro" id="IPR005130">
    <property type="entry name" value="Ser_deHydtase-like_asu"/>
</dbReference>
<dbReference type="EMBL" id="LXEV01000016">
    <property type="protein sequence ID" value="OAT48609.1"/>
    <property type="molecule type" value="Genomic_DNA"/>
</dbReference>
<evidence type="ECO:0000256" key="1">
    <source>
        <dbReference type="HAMAP-Rule" id="MF_01845"/>
    </source>
</evidence>
<dbReference type="PIRSF" id="PIRSF006054">
    <property type="entry name" value="UCP006054"/>
    <property type="match status" value="1"/>
</dbReference>
<proteinExistence type="inferred from homology"/>
<sequence>MKEQLSSRWNTLIAAVKQQVKPALGCTEPISLALAAAKAASYLQHNITRITAEVSPNLMKNGMGVTVPGTGMVGLAIAASLGAIGGDSEADLEVLKNATLEDVKASKALLASGIVSVSIKKECQEVLYSEVTIEDGENKATVIIAGNHTNIVKIIHNDKVLLDKTNNDSQQTASPCQIKEALTNTNTQEIYEFITQVPAEEILFILDSAHLNDALSKEGLNNTYGLHIGQTLQRQQQRGLLAKDLLSEIMIRTSAASDARMGGAVLPAMSNSGSGNQGIAATMPVVVVAEYLKADAAKTARALILSHLLAIYIHHKFPALSALCAATTASMGAAGAIAWLMEERYEPMAMAISSMIGDISGVICDGASNSCAMKVSTGASAAYKAVLMALDNTYVTGNDGIVAHDVDTTIENLCALASRAMQHTDVQIIEIMEYKAVANG</sequence>
<organism evidence="3 4">
    <name type="scientific">Proteus hauseri ATCC 700826</name>
    <dbReference type="NCBI Taxonomy" id="1354271"/>
    <lineage>
        <taxon>Bacteria</taxon>
        <taxon>Pseudomonadati</taxon>
        <taxon>Pseudomonadota</taxon>
        <taxon>Gammaproteobacteria</taxon>
        <taxon>Enterobacterales</taxon>
        <taxon>Morganellaceae</taxon>
        <taxon>Proteus</taxon>
    </lineage>
</organism>
<evidence type="ECO:0000313" key="4">
    <source>
        <dbReference type="Proteomes" id="UP000078250"/>
    </source>
</evidence>
<evidence type="ECO:0000259" key="2">
    <source>
        <dbReference type="Pfam" id="PF03313"/>
    </source>
</evidence>
<protein>
    <recommendedName>
        <fullName evidence="1">UPF0597 protein M997_1071</fullName>
    </recommendedName>
</protein>
<evidence type="ECO:0000313" key="3">
    <source>
        <dbReference type="EMBL" id="OAT48609.1"/>
    </source>
</evidence>
<dbReference type="GO" id="GO:0080146">
    <property type="term" value="F:L-cysteine desulfhydrase activity"/>
    <property type="evidence" value="ECO:0007669"/>
    <property type="project" value="TreeGrafter"/>
</dbReference>
<accession>A0AAJ3HU82</accession>
<dbReference type="Proteomes" id="UP000078250">
    <property type="component" value="Unassembled WGS sequence"/>
</dbReference>
<comment type="similarity">
    <text evidence="1">Belongs to the UPF0597 family.</text>
</comment>
<dbReference type="GO" id="GO:0019450">
    <property type="term" value="P:L-cysteine catabolic process to pyruvate"/>
    <property type="evidence" value="ECO:0007669"/>
    <property type="project" value="TreeGrafter"/>
</dbReference>
<gene>
    <name evidence="3" type="ORF">M997_1071</name>
</gene>
<dbReference type="Pfam" id="PF03313">
    <property type="entry name" value="SDH_alpha"/>
    <property type="match status" value="1"/>
</dbReference>
<reference evidence="3 4" key="1">
    <citation type="submission" date="2016-04" db="EMBL/GenBank/DDBJ databases">
        <title>ATOL: Assembling a taxonomically balanced genome-scale reconstruction of the evolutionary history of the Enterobacteriaceae.</title>
        <authorList>
            <person name="Plunkett G.III."/>
            <person name="Neeno-Eckwall E.C."/>
            <person name="Glasner J.D."/>
            <person name="Perna N.T."/>
        </authorList>
    </citation>
    <scope>NUCLEOTIDE SEQUENCE [LARGE SCALE GENOMIC DNA]</scope>
    <source>
        <strain evidence="3 4">ATCC 700826</strain>
    </source>
</reference>
<dbReference type="HAMAP" id="MF_01845">
    <property type="entry name" value="UPF0597"/>
    <property type="match status" value="1"/>
</dbReference>
<feature type="domain" description="Serine dehydratase-like alpha subunit" evidence="2">
    <location>
        <begin position="177"/>
        <end position="429"/>
    </location>
</feature>
<dbReference type="PANTHER" id="PTHR30501">
    <property type="entry name" value="UPF0597 PROTEIN YHAM"/>
    <property type="match status" value="1"/>
</dbReference>
<comment type="caution">
    <text evidence="3">The sequence shown here is derived from an EMBL/GenBank/DDBJ whole genome shotgun (WGS) entry which is preliminary data.</text>
</comment>